<name>A0ABD1ZUV4_VESSQ</name>
<reference evidence="2 3" key="1">
    <citation type="journal article" date="2024" name="Ann. Entomol. Soc. Am.">
        <title>Genomic analyses of the southern and eastern yellowjacket wasps (Hymenoptera: Vespidae) reveal evolutionary signatures of social life.</title>
        <authorList>
            <person name="Catto M.A."/>
            <person name="Caine P.B."/>
            <person name="Orr S.E."/>
            <person name="Hunt B.G."/>
            <person name="Goodisman M.A.D."/>
        </authorList>
    </citation>
    <scope>NUCLEOTIDE SEQUENCE [LARGE SCALE GENOMIC DNA]</scope>
    <source>
        <strain evidence="2">233</strain>
        <tissue evidence="2">Head and thorax</tissue>
    </source>
</reference>
<dbReference type="Proteomes" id="UP001607302">
    <property type="component" value="Unassembled WGS sequence"/>
</dbReference>
<gene>
    <name evidence="2" type="ORF">V1478_018369</name>
</gene>
<dbReference type="AlphaFoldDB" id="A0ABD1ZUV4"/>
<dbReference type="EMBL" id="JAUDFV010000167">
    <property type="protein sequence ID" value="KAL2712134.1"/>
    <property type="molecule type" value="Genomic_DNA"/>
</dbReference>
<accession>A0ABD1ZUV4</accession>
<sequence length="79" mass="9249">MSVSEVTLRPFHSFKVEFAKKRAYRRRFRPLEEEDKEERRKEGSSKEGAGGSRVIILLEEECGMPRHKEQEGRVDLRSG</sequence>
<comment type="caution">
    <text evidence="2">The sequence shown here is derived from an EMBL/GenBank/DDBJ whole genome shotgun (WGS) entry which is preliminary data.</text>
</comment>
<proteinExistence type="predicted"/>
<feature type="region of interest" description="Disordered" evidence="1">
    <location>
        <begin position="29"/>
        <end position="54"/>
    </location>
</feature>
<organism evidence="2 3">
    <name type="scientific">Vespula squamosa</name>
    <name type="common">Southern yellow jacket</name>
    <name type="synonym">Wasp</name>
    <dbReference type="NCBI Taxonomy" id="30214"/>
    <lineage>
        <taxon>Eukaryota</taxon>
        <taxon>Metazoa</taxon>
        <taxon>Ecdysozoa</taxon>
        <taxon>Arthropoda</taxon>
        <taxon>Hexapoda</taxon>
        <taxon>Insecta</taxon>
        <taxon>Pterygota</taxon>
        <taxon>Neoptera</taxon>
        <taxon>Endopterygota</taxon>
        <taxon>Hymenoptera</taxon>
        <taxon>Apocrita</taxon>
        <taxon>Aculeata</taxon>
        <taxon>Vespoidea</taxon>
        <taxon>Vespidae</taxon>
        <taxon>Vespinae</taxon>
        <taxon>Vespula</taxon>
    </lineage>
</organism>
<evidence type="ECO:0000256" key="1">
    <source>
        <dbReference type="SAM" id="MobiDB-lite"/>
    </source>
</evidence>
<protein>
    <submittedName>
        <fullName evidence="2">Uncharacterized protein</fullName>
    </submittedName>
</protein>
<keyword evidence="3" id="KW-1185">Reference proteome</keyword>
<evidence type="ECO:0000313" key="3">
    <source>
        <dbReference type="Proteomes" id="UP001607302"/>
    </source>
</evidence>
<evidence type="ECO:0000313" key="2">
    <source>
        <dbReference type="EMBL" id="KAL2712134.1"/>
    </source>
</evidence>